<dbReference type="PANTHER" id="PTHR31658">
    <property type="entry name" value="CONSERVED OLIGOMERIC GOLGI COMPLEX SUBUNIT 1"/>
    <property type="match status" value="1"/>
</dbReference>
<gene>
    <name evidence="9" type="ORF">SPI_07630</name>
</gene>
<keyword evidence="4" id="KW-0813">Transport</keyword>
<dbReference type="PANTHER" id="PTHR31658:SF0">
    <property type="entry name" value="CONSERVED OLIGOMERIC GOLGI COMPLEX SUBUNIT 1"/>
    <property type="match status" value="1"/>
</dbReference>
<feature type="region of interest" description="Disordered" evidence="8">
    <location>
        <begin position="532"/>
        <end position="554"/>
    </location>
</feature>
<comment type="caution">
    <text evidence="9">The sequence shown here is derived from an EMBL/GenBank/DDBJ whole genome shotgun (WGS) entry which is preliminary data.</text>
</comment>
<dbReference type="GO" id="GO:0017119">
    <property type="term" value="C:Golgi transport complex"/>
    <property type="evidence" value="ECO:0007669"/>
    <property type="project" value="InterPro"/>
</dbReference>
<dbReference type="Pfam" id="PF08700">
    <property type="entry name" value="VPS51_Exo84_N"/>
    <property type="match status" value="1"/>
</dbReference>
<protein>
    <recommendedName>
        <fullName evidence="3">Conserved oligomeric Golgi complex subunit 1</fullName>
    </recommendedName>
</protein>
<dbReference type="GO" id="GO:0015031">
    <property type="term" value="P:protein transport"/>
    <property type="evidence" value="ECO:0007669"/>
    <property type="project" value="UniProtKB-KW"/>
</dbReference>
<evidence type="ECO:0000256" key="7">
    <source>
        <dbReference type="ARBA" id="ARBA00023136"/>
    </source>
</evidence>
<dbReference type="EMBL" id="AZHD01000016">
    <property type="protein sequence ID" value="OAA56623.1"/>
    <property type="molecule type" value="Genomic_DNA"/>
</dbReference>
<evidence type="ECO:0000313" key="9">
    <source>
        <dbReference type="EMBL" id="OAA56623.1"/>
    </source>
</evidence>
<dbReference type="GO" id="GO:0006891">
    <property type="term" value="P:intra-Golgi vesicle-mediated transport"/>
    <property type="evidence" value="ECO:0007669"/>
    <property type="project" value="InterPro"/>
</dbReference>
<dbReference type="STRING" id="1081102.A0A167PG73"/>
<feature type="compositionally biased region" description="Basic and acidic residues" evidence="8">
    <location>
        <begin position="204"/>
        <end position="217"/>
    </location>
</feature>
<dbReference type="GO" id="GO:0000139">
    <property type="term" value="C:Golgi membrane"/>
    <property type="evidence" value="ECO:0007669"/>
    <property type="project" value="UniProtKB-SubCell"/>
</dbReference>
<feature type="compositionally biased region" description="Acidic residues" evidence="8">
    <location>
        <begin position="537"/>
        <end position="554"/>
    </location>
</feature>
<feature type="compositionally biased region" description="Basic and acidic residues" evidence="8">
    <location>
        <begin position="298"/>
        <end position="307"/>
    </location>
</feature>
<dbReference type="AlphaFoldDB" id="A0A167PG73"/>
<feature type="compositionally biased region" description="Acidic residues" evidence="8">
    <location>
        <begin position="615"/>
        <end position="627"/>
    </location>
</feature>
<dbReference type="Proteomes" id="UP000076874">
    <property type="component" value="Unassembled WGS sequence"/>
</dbReference>
<evidence type="ECO:0000256" key="1">
    <source>
        <dbReference type="ARBA" id="ARBA00004395"/>
    </source>
</evidence>
<organism evidence="9 10">
    <name type="scientific">Niveomyces insectorum RCEF 264</name>
    <dbReference type="NCBI Taxonomy" id="1081102"/>
    <lineage>
        <taxon>Eukaryota</taxon>
        <taxon>Fungi</taxon>
        <taxon>Dikarya</taxon>
        <taxon>Ascomycota</taxon>
        <taxon>Pezizomycotina</taxon>
        <taxon>Sordariomycetes</taxon>
        <taxon>Hypocreomycetidae</taxon>
        <taxon>Hypocreales</taxon>
        <taxon>Cordycipitaceae</taxon>
        <taxon>Niveomyces</taxon>
    </lineage>
</organism>
<accession>A0A167PG73</accession>
<keyword evidence="5" id="KW-0653">Protein transport</keyword>
<comment type="subcellular location">
    <subcellularLocation>
        <location evidence="1">Golgi apparatus membrane</location>
        <topology evidence="1">Peripheral membrane protein</topology>
    </subcellularLocation>
</comment>
<evidence type="ECO:0000256" key="3">
    <source>
        <dbReference type="ARBA" id="ARBA00020978"/>
    </source>
</evidence>
<evidence type="ECO:0000313" key="10">
    <source>
        <dbReference type="Proteomes" id="UP000076874"/>
    </source>
</evidence>
<feature type="region of interest" description="Disordered" evidence="8">
    <location>
        <begin position="607"/>
        <end position="627"/>
    </location>
</feature>
<comment type="similarity">
    <text evidence="2">Belongs to the COG1 family.</text>
</comment>
<sequence>MAISEPDVGLLTSSAQIFASNHTLPQIRAIHKALHGQIDDKATQVGGSYRELLGTADTIVQMRVDMDAVQATLAGMGGRCGRAVVGTKVAALAALVDHGHEQAALGVAARTRTSRLVLAAKVLVLGRLLVTSLGEWMAGTKAEPQASGGRHATPEHDAAAIRASIEASKQALDRLRRRLRVIVEIVERAVPTGSPSSALSVVREANREARADDHDGSGSEDDDDDDGHGHGHARQKPKSATAAYRDDLLRALCAYSLATTSGAHDVLRQLLHVRSQAMALAFEEEEEEEQAEDDEEKGEGGEEGENHGRRHTSADTTSRVLRGLALYTKTLLDVQTLLPHRLPDALLALKKRPLLDDPALRALEGLRLDVDARWCGDDLRYFAPYLRHDDLDAAEAREMLGRWAAAGGDVLLAGVQAALVRLTGAVTSTETTQLTRQTATTTPSTPTTTTTMHLRMIVALRTRVLRLWLRDSSQARGVDPSVLLGRLRAVFNRQMLQVLDAQAGALRRVGAAVTATLASWQAGVTDRQASLWGRNVDEDDGDDDGEDDDDIDTDLADGVVPFVRDVARRLHGRTDAVARAVAVYTAWRHAVDDAATIVEQLRRQRWDNDGRTGNDLDDNDNDDDVDNGIVEDEETLAARQAQLSRADPETLQVRLQTAVADAFQDLDAQIAGAWAAVVAAAGDHPRSDDDATITGSMAAYLVRVLREIRSRRPAATAAAGTADKEAREDKATAATGNSLARFGLGVVPALHAAIARVVVAPPLDRFATTVLTRRTVAGRLLWDADVDADAEAGGGPAVLKQHAGDELRARWTALFETAADLQDRPETTEDETTADEMNKNDNDGGNDGDNDGGGGAASSAVTAAPLPADQRRDLLLQWLFDLAWLRCSLGTPATQRAGAADDAPTWPLGSLEDAVLQRTGLAAGAGQAHDGSAVRRRIAKTAEDYWKKTSLLFGLLA</sequence>
<reference evidence="9 10" key="1">
    <citation type="journal article" date="2016" name="Genome Biol. Evol.">
        <title>Divergent and convergent evolution of fungal pathogenicity.</title>
        <authorList>
            <person name="Shang Y."/>
            <person name="Xiao G."/>
            <person name="Zheng P."/>
            <person name="Cen K."/>
            <person name="Zhan S."/>
            <person name="Wang C."/>
        </authorList>
    </citation>
    <scope>NUCLEOTIDE SEQUENCE [LARGE SCALE GENOMIC DNA]</scope>
    <source>
        <strain evidence="9 10">RCEF 264</strain>
    </source>
</reference>
<keyword evidence="7" id="KW-0472">Membrane</keyword>
<dbReference type="OrthoDB" id="46189at2759"/>
<keyword evidence="6" id="KW-0333">Golgi apparatus</keyword>
<evidence type="ECO:0000256" key="8">
    <source>
        <dbReference type="SAM" id="MobiDB-lite"/>
    </source>
</evidence>
<feature type="region of interest" description="Disordered" evidence="8">
    <location>
        <begin position="194"/>
        <end position="240"/>
    </location>
</feature>
<proteinExistence type="inferred from homology"/>
<feature type="region of interest" description="Disordered" evidence="8">
    <location>
        <begin position="818"/>
        <end position="860"/>
    </location>
</feature>
<name>A0A167PG73_9HYPO</name>
<evidence type="ECO:0000256" key="5">
    <source>
        <dbReference type="ARBA" id="ARBA00022927"/>
    </source>
</evidence>
<feature type="region of interest" description="Disordered" evidence="8">
    <location>
        <begin position="281"/>
        <end position="316"/>
    </location>
</feature>
<feature type="compositionally biased region" description="Acidic residues" evidence="8">
    <location>
        <begin position="282"/>
        <end position="297"/>
    </location>
</feature>
<evidence type="ECO:0000256" key="4">
    <source>
        <dbReference type="ARBA" id="ARBA00022448"/>
    </source>
</evidence>
<keyword evidence="10" id="KW-1185">Reference proteome</keyword>
<dbReference type="InterPro" id="IPR033370">
    <property type="entry name" value="COG1"/>
</dbReference>
<evidence type="ECO:0000256" key="6">
    <source>
        <dbReference type="ARBA" id="ARBA00023034"/>
    </source>
</evidence>
<evidence type="ECO:0000256" key="2">
    <source>
        <dbReference type="ARBA" id="ARBA00006653"/>
    </source>
</evidence>